<accession>A0ABP8AY86</accession>
<protein>
    <submittedName>
        <fullName evidence="2">Uncharacterized protein</fullName>
    </submittedName>
</protein>
<name>A0ABP8AY86_9ACTN</name>
<comment type="caution">
    <text evidence="2">The sequence shown here is derived from an EMBL/GenBank/DDBJ whole genome shotgun (WGS) entry which is preliminary data.</text>
</comment>
<proteinExistence type="predicted"/>
<keyword evidence="3" id="KW-1185">Reference proteome</keyword>
<dbReference type="EMBL" id="BAABAQ010000006">
    <property type="protein sequence ID" value="GAA4193395.1"/>
    <property type="molecule type" value="Genomic_DNA"/>
</dbReference>
<dbReference type="Proteomes" id="UP001501251">
    <property type="component" value="Unassembled WGS sequence"/>
</dbReference>
<evidence type="ECO:0000313" key="3">
    <source>
        <dbReference type="Proteomes" id="UP001501251"/>
    </source>
</evidence>
<gene>
    <name evidence="2" type="ORF">GCM10022252_36240</name>
</gene>
<sequence>MPRHSAVPSGVSPVEAGAPPSLDIDVRPLAYVLTHMHPDLNAPILPGESWDDMRARRAAAADILDDLLREAADAGATPAEVTW</sequence>
<feature type="region of interest" description="Disordered" evidence="1">
    <location>
        <begin position="1"/>
        <end position="22"/>
    </location>
</feature>
<reference evidence="3" key="1">
    <citation type="journal article" date="2019" name="Int. J. Syst. Evol. Microbiol.">
        <title>The Global Catalogue of Microorganisms (GCM) 10K type strain sequencing project: providing services to taxonomists for standard genome sequencing and annotation.</title>
        <authorList>
            <consortium name="The Broad Institute Genomics Platform"/>
            <consortium name="The Broad Institute Genome Sequencing Center for Infectious Disease"/>
            <person name="Wu L."/>
            <person name="Ma J."/>
        </authorList>
    </citation>
    <scope>NUCLEOTIDE SEQUENCE [LARGE SCALE GENOMIC DNA]</scope>
    <source>
        <strain evidence="3">JCM 17388</strain>
    </source>
</reference>
<evidence type="ECO:0000313" key="2">
    <source>
        <dbReference type="EMBL" id="GAA4193395.1"/>
    </source>
</evidence>
<evidence type="ECO:0000256" key="1">
    <source>
        <dbReference type="SAM" id="MobiDB-lite"/>
    </source>
</evidence>
<organism evidence="2 3">
    <name type="scientific">Streptosporangium oxazolinicum</name>
    <dbReference type="NCBI Taxonomy" id="909287"/>
    <lineage>
        <taxon>Bacteria</taxon>
        <taxon>Bacillati</taxon>
        <taxon>Actinomycetota</taxon>
        <taxon>Actinomycetes</taxon>
        <taxon>Streptosporangiales</taxon>
        <taxon>Streptosporangiaceae</taxon>
        <taxon>Streptosporangium</taxon>
    </lineage>
</organism>